<evidence type="ECO:0000313" key="2">
    <source>
        <dbReference type="Proteomes" id="UP001218218"/>
    </source>
</evidence>
<protein>
    <recommendedName>
        <fullName evidence="3">F-box domain-containing protein</fullName>
    </recommendedName>
</protein>
<organism evidence="1 2">
    <name type="scientific">Mycena albidolilacea</name>
    <dbReference type="NCBI Taxonomy" id="1033008"/>
    <lineage>
        <taxon>Eukaryota</taxon>
        <taxon>Fungi</taxon>
        <taxon>Dikarya</taxon>
        <taxon>Basidiomycota</taxon>
        <taxon>Agaricomycotina</taxon>
        <taxon>Agaricomycetes</taxon>
        <taxon>Agaricomycetidae</taxon>
        <taxon>Agaricales</taxon>
        <taxon>Marasmiineae</taxon>
        <taxon>Mycenaceae</taxon>
        <taxon>Mycena</taxon>
    </lineage>
</organism>
<accession>A0AAD7A1F8</accession>
<proteinExistence type="predicted"/>
<gene>
    <name evidence="1" type="ORF">DFH08DRAFT_1002544</name>
</gene>
<name>A0AAD7A1F8_9AGAR</name>
<dbReference type="EMBL" id="JARIHO010000019">
    <property type="protein sequence ID" value="KAJ7347571.1"/>
    <property type="molecule type" value="Genomic_DNA"/>
</dbReference>
<evidence type="ECO:0000313" key="1">
    <source>
        <dbReference type="EMBL" id="KAJ7347571.1"/>
    </source>
</evidence>
<comment type="caution">
    <text evidence="1">The sequence shown here is derived from an EMBL/GenBank/DDBJ whole genome shotgun (WGS) entry which is preliminary data.</text>
</comment>
<sequence length="354" mass="39366">MAFRKSILNSVPVEILREIASAVEASNDKAALCRVSRLLNLVGVPILYRHVLLGSVEPTLKFFHTLAKNPKRHDYVRSLRIVIQHYHGDYVPTDIIFPLEEGLRTLRNLENLYLRIPNFNDKYLVIFATLVLPNLRTFSTYHTGTYSPLLFSFLNRHKELTHLDLIRPWSNASGAGTAPTGLPLLHLPRLRSYRGCSVYAALLVVSHRGLMRADIWDAPPATDLDALLSALGDATSPPIPFSLTFLWDGPQTALFAPLAKHIPHTRVLTTGPFMGPHRALNPNAVQDICEALDAFVSLSAFNFDNVEAGGSPRHSIPGDVAALAAWSTRCPTLLTSRLHGRNWSRHSGKWVQVD</sequence>
<dbReference type="Proteomes" id="UP001218218">
    <property type="component" value="Unassembled WGS sequence"/>
</dbReference>
<keyword evidence="2" id="KW-1185">Reference proteome</keyword>
<evidence type="ECO:0008006" key="3">
    <source>
        <dbReference type="Google" id="ProtNLM"/>
    </source>
</evidence>
<dbReference type="SUPFAM" id="SSF52047">
    <property type="entry name" value="RNI-like"/>
    <property type="match status" value="1"/>
</dbReference>
<reference evidence="1" key="1">
    <citation type="submission" date="2023-03" db="EMBL/GenBank/DDBJ databases">
        <title>Massive genome expansion in bonnet fungi (Mycena s.s.) driven by repeated elements and novel gene families across ecological guilds.</title>
        <authorList>
            <consortium name="Lawrence Berkeley National Laboratory"/>
            <person name="Harder C.B."/>
            <person name="Miyauchi S."/>
            <person name="Viragh M."/>
            <person name="Kuo A."/>
            <person name="Thoen E."/>
            <person name="Andreopoulos B."/>
            <person name="Lu D."/>
            <person name="Skrede I."/>
            <person name="Drula E."/>
            <person name="Henrissat B."/>
            <person name="Morin E."/>
            <person name="Kohler A."/>
            <person name="Barry K."/>
            <person name="LaButti K."/>
            <person name="Morin E."/>
            <person name="Salamov A."/>
            <person name="Lipzen A."/>
            <person name="Mereny Z."/>
            <person name="Hegedus B."/>
            <person name="Baldrian P."/>
            <person name="Stursova M."/>
            <person name="Weitz H."/>
            <person name="Taylor A."/>
            <person name="Grigoriev I.V."/>
            <person name="Nagy L.G."/>
            <person name="Martin F."/>
            <person name="Kauserud H."/>
        </authorList>
    </citation>
    <scope>NUCLEOTIDE SEQUENCE</scope>
    <source>
        <strain evidence="1">CBHHK002</strain>
    </source>
</reference>
<dbReference type="AlphaFoldDB" id="A0AAD7A1F8"/>